<dbReference type="InterPro" id="IPR000602">
    <property type="entry name" value="Glyco_hydro_38_N"/>
</dbReference>
<feature type="non-terminal residue" evidence="2">
    <location>
        <position position="1"/>
    </location>
</feature>
<evidence type="ECO:0000259" key="1">
    <source>
        <dbReference type="Pfam" id="PF01074"/>
    </source>
</evidence>
<dbReference type="Pfam" id="PF01074">
    <property type="entry name" value="Glyco_hydro_38N"/>
    <property type="match status" value="1"/>
</dbReference>
<evidence type="ECO:0000313" key="3">
    <source>
        <dbReference type="Proteomes" id="UP000681967"/>
    </source>
</evidence>
<protein>
    <recommendedName>
        <fullName evidence="1">Glycoside hydrolase family 38 N-terminal domain-containing protein</fullName>
    </recommendedName>
</protein>
<dbReference type="GO" id="GO:0006491">
    <property type="term" value="P:N-glycan processing"/>
    <property type="evidence" value="ECO:0007669"/>
    <property type="project" value="TreeGrafter"/>
</dbReference>
<dbReference type="EMBL" id="CAJOBH010223720">
    <property type="protein sequence ID" value="CAF5039902.1"/>
    <property type="molecule type" value="Genomic_DNA"/>
</dbReference>
<dbReference type="InterPro" id="IPR011330">
    <property type="entry name" value="Glyco_hydro/deAcase_b/a-brl"/>
</dbReference>
<name>A0A8S3DUC1_9BILA</name>
<dbReference type="GO" id="GO:0004559">
    <property type="term" value="F:alpha-mannosidase activity"/>
    <property type="evidence" value="ECO:0007669"/>
    <property type="project" value="InterPro"/>
</dbReference>
<gene>
    <name evidence="2" type="ORF">BYL167_LOCUS56798</name>
</gene>
<dbReference type="InterPro" id="IPR027291">
    <property type="entry name" value="Glyco_hydro_38_N_sf"/>
</dbReference>
<sequence length="230" mass="26735">MPHSHCDPGWIHTFEEYFTQATKHIIDTVLTMLDTNSKYKFVWAEMSFLSLWWDQASSDQRTLLKKLLNNKQLEIVTGGWVMNDEANTHYFAMLDQLIEGHQFIENNLGNISLQSGWANDPFGYSPTMAYLLHGIGMQHMAIQRVHYHIKKSLAKEKQLEFMWQQTWDRKNSTGIFTHVLPFYSYDIPHTCGPDPKICCQFDFKRMAGTDVSCPWGINPAQITNGNVRER</sequence>
<evidence type="ECO:0000313" key="2">
    <source>
        <dbReference type="EMBL" id="CAF5039902.1"/>
    </source>
</evidence>
<proteinExistence type="predicted"/>
<dbReference type="Gene3D" id="3.20.110.10">
    <property type="entry name" value="Glycoside hydrolase 38, N terminal domain"/>
    <property type="match status" value="1"/>
</dbReference>
<organism evidence="2 3">
    <name type="scientific">Rotaria magnacalcarata</name>
    <dbReference type="NCBI Taxonomy" id="392030"/>
    <lineage>
        <taxon>Eukaryota</taxon>
        <taxon>Metazoa</taxon>
        <taxon>Spiralia</taxon>
        <taxon>Gnathifera</taxon>
        <taxon>Rotifera</taxon>
        <taxon>Eurotatoria</taxon>
        <taxon>Bdelloidea</taxon>
        <taxon>Philodinida</taxon>
        <taxon>Philodinidae</taxon>
        <taxon>Rotaria</taxon>
    </lineage>
</organism>
<dbReference type="GO" id="GO:0006013">
    <property type="term" value="P:mannose metabolic process"/>
    <property type="evidence" value="ECO:0007669"/>
    <property type="project" value="InterPro"/>
</dbReference>
<dbReference type="GO" id="GO:0000139">
    <property type="term" value="C:Golgi membrane"/>
    <property type="evidence" value="ECO:0007669"/>
    <property type="project" value="TreeGrafter"/>
</dbReference>
<dbReference type="InterPro" id="IPR050843">
    <property type="entry name" value="Glycosyl_Hydrlase_38"/>
</dbReference>
<comment type="caution">
    <text evidence="2">The sequence shown here is derived from an EMBL/GenBank/DDBJ whole genome shotgun (WGS) entry which is preliminary data.</text>
</comment>
<dbReference type="SUPFAM" id="SSF88713">
    <property type="entry name" value="Glycoside hydrolase/deacetylase"/>
    <property type="match status" value="1"/>
</dbReference>
<feature type="domain" description="Glycoside hydrolase family 38 N-terminal" evidence="1">
    <location>
        <begin position="1"/>
        <end position="207"/>
    </location>
</feature>
<dbReference type="PANTHER" id="PTHR11607:SF3">
    <property type="entry name" value="LYSOSOMAL ALPHA-MANNOSIDASE"/>
    <property type="match status" value="1"/>
</dbReference>
<accession>A0A8S3DUC1</accession>
<dbReference type="AlphaFoldDB" id="A0A8S3DUC1"/>
<reference evidence="2" key="1">
    <citation type="submission" date="2021-02" db="EMBL/GenBank/DDBJ databases">
        <authorList>
            <person name="Nowell W R."/>
        </authorList>
    </citation>
    <scope>NUCLEOTIDE SEQUENCE</scope>
</reference>
<dbReference type="PANTHER" id="PTHR11607">
    <property type="entry name" value="ALPHA-MANNOSIDASE"/>
    <property type="match status" value="1"/>
</dbReference>
<dbReference type="Proteomes" id="UP000681967">
    <property type="component" value="Unassembled WGS sequence"/>
</dbReference>